<keyword evidence="3" id="KW-1185">Reference proteome</keyword>
<organism evidence="2 3">
    <name type="scientific">Arctia plantaginis</name>
    <name type="common">Wood tiger moth</name>
    <name type="synonym">Phalaena plantaginis</name>
    <dbReference type="NCBI Taxonomy" id="874455"/>
    <lineage>
        <taxon>Eukaryota</taxon>
        <taxon>Metazoa</taxon>
        <taxon>Ecdysozoa</taxon>
        <taxon>Arthropoda</taxon>
        <taxon>Hexapoda</taxon>
        <taxon>Insecta</taxon>
        <taxon>Pterygota</taxon>
        <taxon>Neoptera</taxon>
        <taxon>Endopterygota</taxon>
        <taxon>Lepidoptera</taxon>
        <taxon>Glossata</taxon>
        <taxon>Ditrysia</taxon>
        <taxon>Noctuoidea</taxon>
        <taxon>Erebidae</taxon>
        <taxon>Arctiinae</taxon>
        <taxon>Arctia</taxon>
    </lineage>
</organism>
<sequence length="516" mass="59669">MDEVNLEEDMSDSEYLERVERELGESGEKSSTTEMNESVDKNTLKRKEREENSEEGSLNSDEEGFITVTRRRSKRLIRRDSSSTHTNVGVDLEKNNKAKECVEKHEVCITSLECLPKQIAMAKLLRSQNITGIDRIKYKNVNKAIISFFKKECALKLMECETLKEMGLRTQFTHELNVIHGVVKGIDLDMSDEELMKIMECEGEILTLKRLNRLNFDGAWVASEAIKICFKGGILPQYISAYGCRFKVDTYSFPVTQCTGCWQFGHIKKFCPSKKILCPKCGSASHDNCDIKVFKCLNCKGDHLVLEKTCPFYVREKEIRNIMSKEQVTYRKALQLYAEMRKNKNKSIQERIITSINTTSISTVNDKNTYSSVVNNGSVHQPRLAARQIVEENLNESSEESAINFSKNSVQNANRRSKNVPKRVESIDSCRELNMEVEYQELHNTQESKKREADLKNKFEFKQFWFKIKRVITSAINFEEKTLLVIKIIWEEVKNFVVSKLLRGDLLKYFFDLCNE</sequence>
<protein>
    <submittedName>
        <fullName evidence="2">Uncharacterized protein</fullName>
    </submittedName>
</protein>
<evidence type="ECO:0000313" key="3">
    <source>
        <dbReference type="Proteomes" id="UP000494106"/>
    </source>
</evidence>
<reference evidence="2 3" key="1">
    <citation type="submission" date="2020-04" db="EMBL/GenBank/DDBJ databases">
        <authorList>
            <person name="Wallbank WR R."/>
            <person name="Pardo Diaz C."/>
            <person name="Kozak K."/>
            <person name="Martin S."/>
            <person name="Jiggins C."/>
            <person name="Moest M."/>
            <person name="Warren A I."/>
            <person name="Byers J.R.P. K."/>
            <person name="Montejo-Kovacevich G."/>
            <person name="Yen C E."/>
        </authorList>
    </citation>
    <scope>NUCLEOTIDE SEQUENCE [LARGE SCALE GENOMIC DNA]</scope>
</reference>
<feature type="compositionally biased region" description="Acidic residues" evidence="1">
    <location>
        <begin position="1"/>
        <end position="14"/>
    </location>
</feature>
<accession>A0A8S0YT57</accession>
<gene>
    <name evidence="2" type="ORF">APLA_LOCUS1109</name>
</gene>
<proteinExistence type="predicted"/>
<name>A0A8S0YT57_ARCPL</name>
<evidence type="ECO:0000313" key="2">
    <source>
        <dbReference type="EMBL" id="CAB3222491.1"/>
    </source>
</evidence>
<dbReference type="Proteomes" id="UP000494106">
    <property type="component" value="Unassembled WGS sequence"/>
</dbReference>
<evidence type="ECO:0000256" key="1">
    <source>
        <dbReference type="SAM" id="MobiDB-lite"/>
    </source>
</evidence>
<feature type="compositionally biased region" description="Basic and acidic residues" evidence="1">
    <location>
        <begin position="15"/>
        <end position="28"/>
    </location>
</feature>
<dbReference type="AlphaFoldDB" id="A0A8S0YT57"/>
<feature type="compositionally biased region" description="Basic and acidic residues" evidence="1">
    <location>
        <begin position="38"/>
        <end position="50"/>
    </location>
</feature>
<feature type="region of interest" description="Disordered" evidence="1">
    <location>
        <begin position="1"/>
        <end position="63"/>
    </location>
</feature>
<dbReference type="OrthoDB" id="3039988at2759"/>
<comment type="caution">
    <text evidence="2">The sequence shown here is derived from an EMBL/GenBank/DDBJ whole genome shotgun (WGS) entry which is preliminary data.</text>
</comment>
<dbReference type="EMBL" id="CADEBC010000088">
    <property type="protein sequence ID" value="CAB3222491.1"/>
    <property type="molecule type" value="Genomic_DNA"/>
</dbReference>